<accession>A0ABW1ZKD9</accession>
<dbReference type="Gene3D" id="3.30.450.20">
    <property type="entry name" value="PAS domain"/>
    <property type="match status" value="3"/>
</dbReference>
<sequence length="335" mass="36245">MSAPPSSLPQWRPRTSTQALRAFAASRAWLLAALLLTQALTLAAALWAEGQVQARARRAQAQTNLSQLAQLTALSVQTSLQEAAHMVRLGEANLRAGLLRPDDAAQTLQSFGALLDSVPQLGGVMTAGPDGRFVFARRDGPQGQGRFTRVIEVRPARRVTNRTTDAAGRLLLQSRADEGYDPRTRPWYALARAHPGQVVWTEPYVFASSQAPGVTAAVAGPGGVVVGADVQLQQLVSLLQGLPLPPRAARFWPTPRAAPSPPPGRGRAKRAACRCSRPWPTPRCRPCWTPRGGPRCRGRSAGSRWKASCTRRWCSRWSCNPACSGWWACTARPTN</sequence>
<protein>
    <recommendedName>
        <fullName evidence="3">Cache domain-containing protein</fullName>
    </recommendedName>
</protein>
<dbReference type="SUPFAM" id="SSF103190">
    <property type="entry name" value="Sensory domain-like"/>
    <property type="match status" value="1"/>
</dbReference>
<evidence type="ECO:0000313" key="2">
    <source>
        <dbReference type="Proteomes" id="UP001596317"/>
    </source>
</evidence>
<comment type="caution">
    <text evidence="1">The sequence shown here is derived from an EMBL/GenBank/DDBJ whole genome shotgun (WGS) entry which is preliminary data.</text>
</comment>
<evidence type="ECO:0008006" key="3">
    <source>
        <dbReference type="Google" id="ProtNLM"/>
    </source>
</evidence>
<evidence type="ECO:0000313" key="1">
    <source>
        <dbReference type="EMBL" id="MFC6660717.1"/>
    </source>
</evidence>
<dbReference type="EMBL" id="JBHSWB010000001">
    <property type="protein sequence ID" value="MFC6660717.1"/>
    <property type="molecule type" value="Genomic_DNA"/>
</dbReference>
<dbReference type="RefSeq" id="WP_380055875.1">
    <property type="nucleotide sequence ID" value="NZ_JBHSWB010000001.1"/>
</dbReference>
<dbReference type="Proteomes" id="UP001596317">
    <property type="component" value="Unassembled WGS sequence"/>
</dbReference>
<proteinExistence type="predicted"/>
<organism evidence="1 2">
    <name type="scientific">Deinococcus multiflagellatus</name>
    <dbReference type="NCBI Taxonomy" id="1656887"/>
    <lineage>
        <taxon>Bacteria</taxon>
        <taxon>Thermotogati</taxon>
        <taxon>Deinococcota</taxon>
        <taxon>Deinococci</taxon>
        <taxon>Deinococcales</taxon>
        <taxon>Deinococcaceae</taxon>
        <taxon>Deinococcus</taxon>
    </lineage>
</organism>
<dbReference type="InterPro" id="IPR029151">
    <property type="entry name" value="Sensor-like_sf"/>
</dbReference>
<keyword evidence="2" id="KW-1185">Reference proteome</keyword>
<gene>
    <name evidence="1" type="ORF">ACFP90_10410</name>
</gene>
<name>A0ABW1ZKD9_9DEIO</name>
<reference evidence="2" key="1">
    <citation type="journal article" date="2019" name="Int. J. Syst. Evol. Microbiol.">
        <title>The Global Catalogue of Microorganisms (GCM) 10K type strain sequencing project: providing services to taxonomists for standard genome sequencing and annotation.</title>
        <authorList>
            <consortium name="The Broad Institute Genomics Platform"/>
            <consortium name="The Broad Institute Genome Sequencing Center for Infectious Disease"/>
            <person name="Wu L."/>
            <person name="Ma J."/>
        </authorList>
    </citation>
    <scope>NUCLEOTIDE SEQUENCE [LARGE SCALE GENOMIC DNA]</scope>
    <source>
        <strain evidence="2">CCUG 63830</strain>
    </source>
</reference>